<evidence type="ECO:0000259" key="4">
    <source>
        <dbReference type="PROSITE" id="PS50932"/>
    </source>
</evidence>
<dbReference type="InterPro" id="IPR028082">
    <property type="entry name" value="Peripla_BP_I"/>
</dbReference>
<dbReference type="CDD" id="cd01392">
    <property type="entry name" value="HTH_LacI"/>
    <property type="match status" value="1"/>
</dbReference>
<feature type="domain" description="HTH lacI-type" evidence="4">
    <location>
        <begin position="9"/>
        <end position="63"/>
    </location>
</feature>
<dbReference type="Pfam" id="PF00532">
    <property type="entry name" value="Peripla_BP_1"/>
    <property type="match status" value="1"/>
</dbReference>
<dbReference type="SMART" id="SM00354">
    <property type="entry name" value="HTH_LACI"/>
    <property type="match status" value="1"/>
</dbReference>
<sequence>MKQNKSTPVTLLQVAKHAGVSRSTASYVLSGGPHVSDSTRKKVLESIRQLGYVYNRSAANLRSKSSSTVGLVFPDVNNPFYTALLAGINQELNKYNKTVILGTTFESLSAQDRLISTMLEYRVGGIILFAVPDTPEELISRIKHLGIPVVLINRNFTDLSYDYIGIDNVVAGTLATNHLIKKGHHRIAFIGGFNQLSSWQERKQGYKDAHHKAGLEIDSSLIVEGHATRESGYELMDQILNLPNPPSAAFCYNDIIAIGAMMKLKERGFTPGHDMAIVGVDDIPEASIFTPKLTTVSSFPQIRGARAAKLLNERMEGLTMNPQSIIVQPELIIRDSCSYKKEILPHSTK</sequence>
<keyword evidence="3" id="KW-0804">Transcription</keyword>
<reference evidence="6" key="1">
    <citation type="submission" date="2017-06" db="EMBL/GenBank/DDBJ databases">
        <authorList>
            <person name="Varghese N."/>
            <person name="Submissions S."/>
        </authorList>
    </citation>
    <scope>NUCLEOTIDE SEQUENCE [LARGE SCALE GENOMIC DNA]</scope>
    <source>
        <strain evidence="6">SCA</strain>
    </source>
</reference>
<dbReference type="CDD" id="cd06289">
    <property type="entry name" value="PBP1_MalI-like"/>
    <property type="match status" value="1"/>
</dbReference>
<dbReference type="PANTHER" id="PTHR30146:SF109">
    <property type="entry name" value="HTH-TYPE TRANSCRIPTIONAL REGULATOR GALS"/>
    <property type="match status" value="1"/>
</dbReference>
<name>A0A239HJ34_9FIRM</name>
<dbReference type="EMBL" id="FZOJ01000022">
    <property type="protein sequence ID" value="SNS81155.1"/>
    <property type="molecule type" value="Genomic_DNA"/>
</dbReference>
<dbReference type="InterPro" id="IPR000843">
    <property type="entry name" value="HTH_LacI"/>
</dbReference>
<evidence type="ECO:0000313" key="5">
    <source>
        <dbReference type="EMBL" id="SNS81155.1"/>
    </source>
</evidence>
<organism evidence="5 6">
    <name type="scientific">Anaerovirgula multivorans</name>
    <dbReference type="NCBI Taxonomy" id="312168"/>
    <lineage>
        <taxon>Bacteria</taxon>
        <taxon>Bacillati</taxon>
        <taxon>Bacillota</taxon>
        <taxon>Clostridia</taxon>
        <taxon>Peptostreptococcales</taxon>
        <taxon>Natronincolaceae</taxon>
        <taxon>Anaerovirgula</taxon>
    </lineage>
</organism>
<proteinExistence type="predicted"/>
<evidence type="ECO:0000313" key="6">
    <source>
        <dbReference type="Proteomes" id="UP000198304"/>
    </source>
</evidence>
<evidence type="ECO:0000256" key="3">
    <source>
        <dbReference type="ARBA" id="ARBA00023163"/>
    </source>
</evidence>
<dbReference type="SUPFAM" id="SSF53822">
    <property type="entry name" value="Periplasmic binding protein-like I"/>
    <property type="match status" value="1"/>
</dbReference>
<dbReference type="Pfam" id="PF00356">
    <property type="entry name" value="LacI"/>
    <property type="match status" value="1"/>
</dbReference>
<dbReference type="GO" id="GO:0000976">
    <property type="term" value="F:transcription cis-regulatory region binding"/>
    <property type="evidence" value="ECO:0007669"/>
    <property type="project" value="TreeGrafter"/>
</dbReference>
<dbReference type="AlphaFoldDB" id="A0A239HJ34"/>
<dbReference type="RefSeq" id="WP_089284222.1">
    <property type="nucleotide sequence ID" value="NZ_FZOJ01000022.1"/>
</dbReference>
<dbReference type="OrthoDB" id="9784962at2"/>
<evidence type="ECO:0000256" key="1">
    <source>
        <dbReference type="ARBA" id="ARBA00023015"/>
    </source>
</evidence>
<evidence type="ECO:0000256" key="2">
    <source>
        <dbReference type="ARBA" id="ARBA00023125"/>
    </source>
</evidence>
<dbReference type="Gene3D" id="3.40.50.2300">
    <property type="match status" value="2"/>
</dbReference>
<gene>
    <name evidence="5" type="ORF">SAMN05446037_102221</name>
</gene>
<dbReference type="Gene3D" id="1.10.260.40">
    <property type="entry name" value="lambda repressor-like DNA-binding domains"/>
    <property type="match status" value="1"/>
</dbReference>
<keyword evidence="1" id="KW-0805">Transcription regulation</keyword>
<dbReference type="InterPro" id="IPR010982">
    <property type="entry name" value="Lambda_DNA-bd_dom_sf"/>
</dbReference>
<keyword evidence="2" id="KW-0238">DNA-binding</keyword>
<dbReference type="PROSITE" id="PS50932">
    <property type="entry name" value="HTH_LACI_2"/>
    <property type="match status" value="1"/>
</dbReference>
<dbReference type="SUPFAM" id="SSF47413">
    <property type="entry name" value="lambda repressor-like DNA-binding domains"/>
    <property type="match status" value="1"/>
</dbReference>
<accession>A0A239HJ34</accession>
<dbReference type="Proteomes" id="UP000198304">
    <property type="component" value="Unassembled WGS sequence"/>
</dbReference>
<keyword evidence="6" id="KW-1185">Reference proteome</keyword>
<dbReference type="InterPro" id="IPR001761">
    <property type="entry name" value="Peripla_BP/Lac1_sug-bd_dom"/>
</dbReference>
<protein>
    <submittedName>
        <fullName evidence="5">Transcriptional regulator, LacI family</fullName>
    </submittedName>
</protein>
<dbReference type="GO" id="GO:0003700">
    <property type="term" value="F:DNA-binding transcription factor activity"/>
    <property type="evidence" value="ECO:0007669"/>
    <property type="project" value="TreeGrafter"/>
</dbReference>
<dbReference type="PANTHER" id="PTHR30146">
    <property type="entry name" value="LACI-RELATED TRANSCRIPTIONAL REPRESSOR"/>
    <property type="match status" value="1"/>
</dbReference>